<evidence type="ECO:0000313" key="2">
    <source>
        <dbReference type="EMBL" id="KKR51012.1"/>
    </source>
</evidence>
<name>A0A0G0UL95_9BACT</name>
<accession>A0A0G0UL95</accession>
<dbReference type="Proteomes" id="UP000034531">
    <property type="component" value="Unassembled WGS sequence"/>
</dbReference>
<reference evidence="2 3" key="1">
    <citation type="journal article" date="2015" name="Nature">
        <title>rRNA introns, odd ribosomes, and small enigmatic genomes across a large radiation of phyla.</title>
        <authorList>
            <person name="Brown C.T."/>
            <person name="Hug L.A."/>
            <person name="Thomas B.C."/>
            <person name="Sharon I."/>
            <person name="Castelle C.J."/>
            <person name="Singh A."/>
            <person name="Wilkins M.J."/>
            <person name="Williams K.H."/>
            <person name="Banfield J.F."/>
        </authorList>
    </citation>
    <scope>NUCLEOTIDE SEQUENCE [LARGE SCALE GENOMIC DNA]</scope>
</reference>
<feature type="region of interest" description="Disordered" evidence="1">
    <location>
        <begin position="61"/>
        <end position="82"/>
    </location>
</feature>
<dbReference type="AlphaFoldDB" id="A0A0G0UL95"/>
<dbReference type="EMBL" id="LBYI01000003">
    <property type="protein sequence ID" value="KKR51012.1"/>
    <property type="molecule type" value="Genomic_DNA"/>
</dbReference>
<evidence type="ECO:0000256" key="1">
    <source>
        <dbReference type="SAM" id="MobiDB-lite"/>
    </source>
</evidence>
<evidence type="ECO:0000313" key="3">
    <source>
        <dbReference type="Proteomes" id="UP000034531"/>
    </source>
</evidence>
<organism evidence="2 3">
    <name type="scientific">Candidatus Curtissbacteria bacterium GW2011_GWA1_40_16</name>
    <dbReference type="NCBI Taxonomy" id="1618405"/>
    <lineage>
        <taxon>Bacteria</taxon>
        <taxon>Candidatus Curtissiibacteriota</taxon>
    </lineage>
</organism>
<dbReference type="Gene3D" id="1.20.5.320">
    <property type="entry name" value="6-Phosphogluconate Dehydrogenase, domain 3"/>
    <property type="match status" value="1"/>
</dbReference>
<proteinExistence type="predicted"/>
<gene>
    <name evidence="2" type="ORF">UT84_C0003G0007</name>
</gene>
<protein>
    <submittedName>
        <fullName evidence="2">Putative phagelike protein</fullName>
    </submittedName>
</protein>
<comment type="caution">
    <text evidence="2">The sequence shown here is derived from an EMBL/GenBank/DDBJ whole genome shotgun (WGS) entry which is preliminary data.</text>
</comment>
<sequence length="141" mass="15017">MIITAIIGISTVFAQESFPTINVLCESKSGILRSFDDGFSVLKKCHKGERKVVLLGLQGEKGAKGDQGEPGQQGSKGDPGDSGFIADKIINVCFHVDTAALTVMKGGTCSPHVHWQIPVKCVSGKPCQPDNPDDSFYDPLL</sequence>